<sequence>MAFLCKSERVLNFNPNDVTQKHFEDQTNPQLGPGTYFGVKQFSNTKQSLVPFQTSKVREISEVTNKNPGPGEYKKNKPGFNSKEARFNYKFESNQSKDGINLGPGQYDLEKSSWLRQSKNLQFLRAQSQIRNNIRLLDDQNKNNTQNLSQLHHSPPSIPSGDFRFGYKVGDDGYHVVSLKLMEENNSEKLGDKLGPGAYQNIDGIRKIRNNIIPYIKDTSKRTKVELDIQSKVIGPGSYDLLKPVMVPAYKYNSNQQSSMFASQTKRTSSVNNLSKSKNKLHTQLRRFSQLDGIGSRNSNSIIDIKSQNSYQLQLESAKDQSQIITLKLTNLNTKEQGIEEEEELDQDQMQKIESLLEHVSPGPGSYISQDLNTSFKKQLKNSKYQFFGSQVERFQLAKDQDNDLKQNLGPGYYQYNPEEIGKQKYKFKTVGFNTELQRFHTRDKGIPGPGHYKNTDQGVKATKDQQSYNRMILPFGFVEKRFVLRDNQVPGPGEYKPEKSMKALQNKKNEILQGSASFLAQDTERRIADPVLHHSPPVGSYNPDVLTIKYNQAKRNDEIETPTNKSKIQTSSRKVQSLRQNDKTEVKKHEISRFESSLDIIYKDRLTPIRGPGYYNGHEKNSMQSKKGNHDYFTQSKRFEYGSYLDKQHMKMAPGPGYYRGVDDPYSRKNRSFNLMFS</sequence>
<organism evidence="2 3">
    <name type="scientific">Stylonychia lemnae</name>
    <name type="common">Ciliate</name>
    <dbReference type="NCBI Taxonomy" id="5949"/>
    <lineage>
        <taxon>Eukaryota</taxon>
        <taxon>Sar</taxon>
        <taxon>Alveolata</taxon>
        <taxon>Ciliophora</taxon>
        <taxon>Intramacronucleata</taxon>
        <taxon>Spirotrichea</taxon>
        <taxon>Stichotrichia</taxon>
        <taxon>Sporadotrichida</taxon>
        <taxon>Oxytrichidae</taxon>
        <taxon>Stylonychinae</taxon>
        <taxon>Stylonychia</taxon>
    </lineage>
</organism>
<dbReference type="InterPro" id="IPR051291">
    <property type="entry name" value="CIMAP"/>
</dbReference>
<protein>
    <recommendedName>
        <fullName evidence="4">Sperm-tail PG-rich repeat protein</fullName>
    </recommendedName>
</protein>
<reference evidence="2 3" key="1">
    <citation type="submission" date="2014-06" db="EMBL/GenBank/DDBJ databases">
        <authorList>
            <person name="Swart Estienne"/>
        </authorList>
    </citation>
    <scope>NUCLEOTIDE SEQUENCE [LARGE SCALE GENOMIC DNA]</scope>
    <source>
        <strain evidence="2 3">130c</strain>
    </source>
</reference>
<dbReference type="InParanoid" id="A0A078AG17"/>
<dbReference type="Proteomes" id="UP000039865">
    <property type="component" value="Unassembled WGS sequence"/>
</dbReference>
<evidence type="ECO:0000313" key="3">
    <source>
        <dbReference type="Proteomes" id="UP000039865"/>
    </source>
</evidence>
<evidence type="ECO:0000313" key="2">
    <source>
        <dbReference type="EMBL" id="CDW79823.1"/>
    </source>
</evidence>
<dbReference type="Pfam" id="PF07004">
    <property type="entry name" value="SHIPPO-rpt"/>
    <property type="match status" value="3"/>
</dbReference>
<dbReference type="OMA" id="FLCKSER"/>
<feature type="region of interest" description="Disordered" evidence="1">
    <location>
        <begin position="559"/>
        <end position="585"/>
    </location>
</feature>
<dbReference type="EMBL" id="CCKQ01008365">
    <property type="protein sequence ID" value="CDW79823.1"/>
    <property type="molecule type" value="Genomic_DNA"/>
</dbReference>
<feature type="compositionally biased region" description="Polar residues" evidence="1">
    <location>
        <begin position="562"/>
        <end position="580"/>
    </location>
</feature>
<feature type="region of interest" description="Disordered" evidence="1">
    <location>
        <begin position="442"/>
        <end position="461"/>
    </location>
</feature>
<keyword evidence="3" id="KW-1185">Reference proteome</keyword>
<dbReference type="AlphaFoldDB" id="A0A078AG17"/>
<dbReference type="OrthoDB" id="406368at2759"/>
<gene>
    <name evidence="2" type="primary">Contig14634.g15590</name>
    <name evidence="2" type="ORF">STYLEM_8815</name>
</gene>
<evidence type="ECO:0000256" key="1">
    <source>
        <dbReference type="SAM" id="MobiDB-lite"/>
    </source>
</evidence>
<proteinExistence type="predicted"/>
<name>A0A078AG17_STYLE</name>
<accession>A0A078AG17</accession>
<dbReference type="PANTHER" id="PTHR21580">
    <property type="entry name" value="SHIPPO-1-RELATED"/>
    <property type="match status" value="1"/>
</dbReference>
<evidence type="ECO:0008006" key="4">
    <source>
        <dbReference type="Google" id="ProtNLM"/>
    </source>
</evidence>
<dbReference type="InterPro" id="IPR010736">
    <property type="entry name" value="SHIPPO-rpt"/>
</dbReference>